<dbReference type="InterPro" id="IPR002123">
    <property type="entry name" value="Plipid/glycerol_acylTrfase"/>
</dbReference>
<keyword evidence="4" id="KW-1185">Reference proteome</keyword>
<dbReference type="GO" id="GO:0016746">
    <property type="term" value="F:acyltransferase activity"/>
    <property type="evidence" value="ECO:0007669"/>
    <property type="project" value="UniProtKB-KW"/>
</dbReference>
<dbReference type="Proteomes" id="UP000318307">
    <property type="component" value="Unassembled WGS sequence"/>
</dbReference>
<feature type="transmembrane region" description="Helical" evidence="1">
    <location>
        <begin position="12"/>
        <end position="39"/>
    </location>
</feature>
<dbReference type="OrthoDB" id="319710at2"/>
<keyword evidence="3" id="KW-0012">Acyltransferase</keyword>
<organism evidence="3 4">
    <name type="scientific">Desulfobotulus alkaliphilus</name>
    <dbReference type="NCBI Taxonomy" id="622671"/>
    <lineage>
        <taxon>Bacteria</taxon>
        <taxon>Pseudomonadati</taxon>
        <taxon>Thermodesulfobacteriota</taxon>
        <taxon>Desulfobacteria</taxon>
        <taxon>Desulfobacterales</taxon>
        <taxon>Desulfobacteraceae</taxon>
        <taxon>Desulfobotulus</taxon>
    </lineage>
</organism>
<feature type="domain" description="Phospholipid/glycerol acyltransferase" evidence="2">
    <location>
        <begin position="89"/>
        <end position="216"/>
    </location>
</feature>
<name>A0A562RWD1_9BACT</name>
<dbReference type="NCBIfam" id="NF010621">
    <property type="entry name" value="PRK14014.1"/>
    <property type="match status" value="1"/>
</dbReference>
<dbReference type="AlphaFoldDB" id="A0A562RWD1"/>
<sequence>MNTIIPAPLRGTLVISIIGLSTAVLFIPLICLAILKIAIPWKASRSVCTRILIHISTLWVYINSQTFSLLLPTRWEVRGGERLSPKGWYLVLCNHQSWVDILALQKELRGKVPFLKFFLKQQLIWVPVMGIAWWALDFPFMKRYKKEYILKYPHKKGKDLEATRKACEKFRTSPVSVMNFVEGTRFTPKKHLWQKSPFTGLLRPKAAGTAFVLSAMGDQMDQIVDVTIAYPKGIPTFWQFICGKTPLIRMHIRTLPIHAKLRGDYFNDTDFRETFQQTLNGLWLEKEKRLMEMQQEIWRDPDQIKMEAA</sequence>
<evidence type="ECO:0000313" key="4">
    <source>
        <dbReference type="Proteomes" id="UP000318307"/>
    </source>
</evidence>
<dbReference type="PANTHER" id="PTHR10983">
    <property type="entry name" value="1-ACYLGLYCEROL-3-PHOSPHATE ACYLTRANSFERASE-RELATED"/>
    <property type="match status" value="1"/>
</dbReference>
<keyword evidence="1" id="KW-0472">Membrane</keyword>
<dbReference type="EMBL" id="VLLC01000008">
    <property type="protein sequence ID" value="TWI73193.1"/>
    <property type="molecule type" value="Genomic_DNA"/>
</dbReference>
<comment type="caution">
    <text evidence="3">The sequence shown here is derived from an EMBL/GenBank/DDBJ whole genome shotgun (WGS) entry which is preliminary data.</text>
</comment>
<dbReference type="SUPFAM" id="SSF69593">
    <property type="entry name" value="Glycerol-3-phosphate (1)-acyltransferase"/>
    <property type="match status" value="1"/>
</dbReference>
<keyword evidence="3" id="KW-0808">Transferase</keyword>
<keyword evidence="1" id="KW-1133">Transmembrane helix</keyword>
<gene>
    <name evidence="3" type="ORF">LZ24_01280</name>
</gene>
<dbReference type="RefSeq" id="WP_144683622.1">
    <property type="nucleotide sequence ID" value="NZ_VLLC01000008.1"/>
</dbReference>
<dbReference type="CDD" id="cd07990">
    <property type="entry name" value="LPLAT_LCLAT1-like"/>
    <property type="match status" value="1"/>
</dbReference>
<evidence type="ECO:0000313" key="3">
    <source>
        <dbReference type="EMBL" id="TWI73193.1"/>
    </source>
</evidence>
<protein>
    <submittedName>
        <fullName evidence="3">1-acyl-sn-glycerol-3-phosphate acyltransferase</fullName>
    </submittedName>
</protein>
<dbReference type="PANTHER" id="PTHR10983:SF16">
    <property type="entry name" value="LYSOCARDIOLIPIN ACYLTRANSFERASE 1"/>
    <property type="match status" value="1"/>
</dbReference>
<accession>A0A562RWD1</accession>
<evidence type="ECO:0000259" key="2">
    <source>
        <dbReference type="SMART" id="SM00563"/>
    </source>
</evidence>
<reference evidence="3 4" key="1">
    <citation type="submission" date="2019-07" db="EMBL/GenBank/DDBJ databases">
        <title>Genome sequencing of 100 strains of the haloalkaliphilic chemolithoautotrophic sulfur-oxidizing bacterium Thioalkalivibrio.</title>
        <authorList>
            <person name="Muyzer G."/>
        </authorList>
    </citation>
    <scope>NUCLEOTIDE SEQUENCE [LARGE SCALE GENOMIC DNA]</scope>
    <source>
        <strain evidence="3 4">ASO4-4</strain>
    </source>
</reference>
<keyword evidence="1" id="KW-0812">Transmembrane</keyword>
<dbReference type="SMART" id="SM00563">
    <property type="entry name" value="PlsC"/>
    <property type="match status" value="1"/>
</dbReference>
<dbReference type="Pfam" id="PF01553">
    <property type="entry name" value="Acyltransferase"/>
    <property type="match status" value="1"/>
</dbReference>
<evidence type="ECO:0000256" key="1">
    <source>
        <dbReference type="SAM" id="Phobius"/>
    </source>
</evidence>
<proteinExistence type="predicted"/>